<organism evidence="2 3">
    <name type="scientific">Puccinia graminis f. sp. tritici</name>
    <dbReference type="NCBI Taxonomy" id="56615"/>
    <lineage>
        <taxon>Eukaryota</taxon>
        <taxon>Fungi</taxon>
        <taxon>Dikarya</taxon>
        <taxon>Basidiomycota</taxon>
        <taxon>Pucciniomycotina</taxon>
        <taxon>Pucciniomycetes</taxon>
        <taxon>Pucciniales</taxon>
        <taxon>Pucciniaceae</taxon>
        <taxon>Puccinia</taxon>
    </lineage>
</organism>
<dbReference type="Proteomes" id="UP000325313">
    <property type="component" value="Unassembled WGS sequence"/>
</dbReference>
<dbReference type="EMBL" id="VDEP01000104">
    <property type="protein sequence ID" value="KAA1131103.1"/>
    <property type="molecule type" value="Genomic_DNA"/>
</dbReference>
<evidence type="ECO:0000256" key="1">
    <source>
        <dbReference type="SAM" id="MobiDB-lite"/>
    </source>
</evidence>
<protein>
    <submittedName>
        <fullName evidence="2">Uncharacterized protein</fullName>
    </submittedName>
</protein>
<reference evidence="2 3" key="1">
    <citation type="submission" date="2019-05" db="EMBL/GenBank/DDBJ databases">
        <title>Emergence of the Ug99 lineage of the wheat stem rust pathogen through somatic hybridization.</title>
        <authorList>
            <person name="Li F."/>
            <person name="Upadhyaya N.M."/>
            <person name="Sperschneider J."/>
            <person name="Matny O."/>
            <person name="Nguyen-Phuc H."/>
            <person name="Mago R."/>
            <person name="Raley C."/>
            <person name="Miller M.E."/>
            <person name="Silverstein K.A.T."/>
            <person name="Henningsen E."/>
            <person name="Hirsch C.D."/>
            <person name="Visser B."/>
            <person name="Pretorius Z.A."/>
            <person name="Steffenson B.J."/>
            <person name="Schwessinger B."/>
            <person name="Dodds P.N."/>
            <person name="Figueroa M."/>
        </authorList>
    </citation>
    <scope>NUCLEOTIDE SEQUENCE [LARGE SCALE GENOMIC DNA]</scope>
    <source>
        <strain evidence="2 3">Ug99</strain>
    </source>
</reference>
<feature type="region of interest" description="Disordered" evidence="1">
    <location>
        <begin position="14"/>
        <end position="33"/>
    </location>
</feature>
<dbReference type="AlphaFoldDB" id="A0A5B0S240"/>
<evidence type="ECO:0000313" key="3">
    <source>
        <dbReference type="Proteomes" id="UP000325313"/>
    </source>
</evidence>
<accession>A0A5B0S240</accession>
<gene>
    <name evidence="2" type="ORF">PGTUg99_008166</name>
</gene>
<evidence type="ECO:0000313" key="2">
    <source>
        <dbReference type="EMBL" id="KAA1131103.1"/>
    </source>
</evidence>
<name>A0A5B0S240_PUCGR</name>
<sequence length="100" mass="11099">MYLVQRKESLPMDEVHVPRPSVGNPSALDEVHVPRPSGRLFQWTRGTCTVQRKGFTSSSGRKPFRWTVHRSPGGVPPGGPMPGSYGTAQVLNAYKYAFRT</sequence>
<proteinExistence type="predicted"/>
<comment type="caution">
    <text evidence="2">The sequence shown here is derived from an EMBL/GenBank/DDBJ whole genome shotgun (WGS) entry which is preliminary data.</text>
</comment>